<accession>A0A382KX57</accession>
<dbReference type="PANTHER" id="PTHR21240:SF28">
    <property type="entry name" value="ISO-OROTATE DECARBOXYLASE (EUROFUNG)"/>
    <property type="match status" value="1"/>
</dbReference>
<dbReference type="GO" id="GO:0019748">
    <property type="term" value="P:secondary metabolic process"/>
    <property type="evidence" value="ECO:0007669"/>
    <property type="project" value="TreeGrafter"/>
</dbReference>
<dbReference type="PANTHER" id="PTHR21240">
    <property type="entry name" value="2-AMINO-3-CARBOXYLMUCONATE-6-SEMIALDEHYDE DECARBOXYLASE"/>
    <property type="match status" value="1"/>
</dbReference>
<proteinExistence type="predicted"/>
<evidence type="ECO:0000313" key="3">
    <source>
        <dbReference type="EMBL" id="SVC27702.1"/>
    </source>
</evidence>
<name>A0A382KX57_9ZZZZ</name>
<reference evidence="3" key="1">
    <citation type="submission" date="2018-05" db="EMBL/GenBank/DDBJ databases">
        <authorList>
            <person name="Lanie J.A."/>
            <person name="Ng W.-L."/>
            <person name="Kazmierczak K.M."/>
            <person name="Andrzejewski T.M."/>
            <person name="Davidsen T.M."/>
            <person name="Wayne K.J."/>
            <person name="Tettelin H."/>
            <person name="Glass J.I."/>
            <person name="Rusch D."/>
            <person name="Podicherti R."/>
            <person name="Tsui H.-C.T."/>
            <person name="Winkler M.E."/>
        </authorList>
    </citation>
    <scope>NUCLEOTIDE SEQUENCE</scope>
</reference>
<protein>
    <recommendedName>
        <fullName evidence="2">Amidohydrolase-related domain-containing protein</fullName>
    </recommendedName>
</protein>
<dbReference type="EMBL" id="UINC01082696">
    <property type="protein sequence ID" value="SVC27702.1"/>
    <property type="molecule type" value="Genomic_DNA"/>
</dbReference>
<dbReference type="Pfam" id="PF04909">
    <property type="entry name" value="Amidohydro_2"/>
    <property type="match status" value="1"/>
</dbReference>
<dbReference type="Gene3D" id="3.20.20.140">
    <property type="entry name" value="Metal-dependent hydrolases"/>
    <property type="match status" value="1"/>
</dbReference>
<dbReference type="InterPro" id="IPR032465">
    <property type="entry name" value="ACMSD"/>
</dbReference>
<gene>
    <name evidence="3" type="ORF">METZ01_LOCUS280556</name>
</gene>
<dbReference type="GO" id="GO:0016831">
    <property type="term" value="F:carboxy-lyase activity"/>
    <property type="evidence" value="ECO:0007669"/>
    <property type="project" value="InterPro"/>
</dbReference>
<dbReference type="InterPro" id="IPR032466">
    <property type="entry name" value="Metal_Hydrolase"/>
</dbReference>
<evidence type="ECO:0000259" key="2">
    <source>
        <dbReference type="Pfam" id="PF04909"/>
    </source>
</evidence>
<sequence length="412" mass="46927">CNGYSKMGVITHLILVGLCVFDHTCRHECLVLPKKKYMATLKSVANIHTDIVGVLEELLLQDRLILSSDSHVFEPPDLWTQRIDNAFKSRAPRMKRVGDVDHLVIEDGQTIAGIGLISNAGARYEAPETISDHARFEDVHEGGYDPEQHLKDMIIDGVHGEVLYPSQGLFYYKVADPQLFSAICRAYNDWLAEFCSTDPDRLKAIAMINVDDVPDAVGELERTAKLGFAGAMITEYPLEERRYDHPDYEPLWEAAASLNMSLSLHTATRRVQSNSALGERTVHDASRRATKVFLPAISMCDMIFSGVFERHPGLRLAIVEFELSWVPYVLTNMDYTYRERNEEALYRFKGDVLPSDFFSRNVYLSFQEDEVGIRLRDRIGVDRMMWGSDYPHSESTFPRSREVLDEILRDVP</sequence>
<feature type="non-terminal residue" evidence="3">
    <location>
        <position position="1"/>
    </location>
</feature>
<dbReference type="AlphaFoldDB" id="A0A382KX57"/>
<dbReference type="InterPro" id="IPR006680">
    <property type="entry name" value="Amidohydro-rel"/>
</dbReference>
<dbReference type="GO" id="GO:0005737">
    <property type="term" value="C:cytoplasm"/>
    <property type="evidence" value="ECO:0007669"/>
    <property type="project" value="TreeGrafter"/>
</dbReference>
<evidence type="ECO:0000256" key="1">
    <source>
        <dbReference type="ARBA" id="ARBA00023239"/>
    </source>
</evidence>
<dbReference type="GO" id="GO:0016787">
    <property type="term" value="F:hydrolase activity"/>
    <property type="evidence" value="ECO:0007669"/>
    <property type="project" value="InterPro"/>
</dbReference>
<organism evidence="3">
    <name type="scientific">marine metagenome</name>
    <dbReference type="NCBI Taxonomy" id="408172"/>
    <lineage>
        <taxon>unclassified sequences</taxon>
        <taxon>metagenomes</taxon>
        <taxon>ecological metagenomes</taxon>
    </lineage>
</organism>
<feature type="non-terminal residue" evidence="3">
    <location>
        <position position="412"/>
    </location>
</feature>
<keyword evidence="1" id="KW-0456">Lyase</keyword>
<feature type="domain" description="Amidohydrolase-related" evidence="2">
    <location>
        <begin position="172"/>
        <end position="407"/>
    </location>
</feature>
<dbReference type="SUPFAM" id="SSF51556">
    <property type="entry name" value="Metallo-dependent hydrolases"/>
    <property type="match status" value="1"/>
</dbReference>